<feature type="region of interest" description="Disordered" evidence="1">
    <location>
        <begin position="33"/>
        <end position="90"/>
    </location>
</feature>
<dbReference type="EMBL" id="BAABDH010000013">
    <property type="protein sequence ID" value="GAA3922887.1"/>
    <property type="molecule type" value="Genomic_DNA"/>
</dbReference>
<name>A0ABP7MKE5_9BACT</name>
<dbReference type="Proteomes" id="UP001499909">
    <property type="component" value="Unassembled WGS sequence"/>
</dbReference>
<comment type="caution">
    <text evidence="2">The sequence shown here is derived from an EMBL/GenBank/DDBJ whole genome shotgun (WGS) entry which is preliminary data.</text>
</comment>
<keyword evidence="3" id="KW-1185">Reference proteome</keyword>
<evidence type="ECO:0000313" key="3">
    <source>
        <dbReference type="Proteomes" id="UP001499909"/>
    </source>
</evidence>
<evidence type="ECO:0000313" key="2">
    <source>
        <dbReference type="EMBL" id="GAA3922887.1"/>
    </source>
</evidence>
<organism evidence="2 3">
    <name type="scientific">Hymenobacter algoricola</name>
    <dbReference type="NCBI Taxonomy" id="486267"/>
    <lineage>
        <taxon>Bacteria</taxon>
        <taxon>Pseudomonadati</taxon>
        <taxon>Bacteroidota</taxon>
        <taxon>Cytophagia</taxon>
        <taxon>Cytophagales</taxon>
        <taxon>Hymenobacteraceae</taxon>
        <taxon>Hymenobacter</taxon>
    </lineage>
</organism>
<sequence length="119" mass="13046">MGKIVEDRGQQRVGVDFVVKRVYEPLNIGFGLDIGAGSSHIKRRKQGEKQPDQAGQRTSNAHRRGKDPHWRRQNGAGPGRAGKDYGHCCTGPTRNYGLNPEILLVYSGSVSFFSAIGHS</sequence>
<feature type="compositionally biased region" description="Basic residues" evidence="1">
    <location>
        <begin position="60"/>
        <end position="72"/>
    </location>
</feature>
<evidence type="ECO:0000256" key="1">
    <source>
        <dbReference type="SAM" id="MobiDB-lite"/>
    </source>
</evidence>
<proteinExistence type="predicted"/>
<protein>
    <submittedName>
        <fullName evidence="2">Uncharacterized protein</fullName>
    </submittedName>
</protein>
<reference evidence="3" key="1">
    <citation type="journal article" date="2019" name="Int. J. Syst. Evol. Microbiol.">
        <title>The Global Catalogue of Microorganisms (GCM) 10K type strain sequencing project: providing services to taxonomists for standard genome sequencing and annotation.</title>
        <authorList>
            <consortium name="The Broad Institute Genomics Platform"/>
            <consortium name="The Broad Institute Genome Sequencing Center for Infectious Disease"/>
            <person name="Wu L."/>
            <person name="Ma J."/>
        </authorList>
    </citation>
    <scope>NUCLEOTIDE SEQUENCE [LARGE SCALE GENOMIC DNA]</scope>
    <source>
        <strain evidence="3">JCM 17214</strain>
    </source>
</reference>
<accession>A0ABP7MKE5</accession>
<gene>
    <name evidence="2" type="ORF">GCM10022406_06320</name>
</gene>